<dbReference type="InterPro" id="IPR058240">
    <property type="entry name" value="rSAM_sf"/>
</dbReference>
<dbReference type="GO" id="GO:0051536">
    <property type="term" value="F:iron-sulfur cluster binding"/>
    <property type="evidence" value="ECO:0007669"/>
    <property type="project" value="UniProtKB-KW"/>
</dbReference>
<comment type="cofactor">
    <cofactor evidence="1">
        <name>[4Fe-4S] cluster</name>
        <dbReference type="ChEBI" id="CHEBI:49883"/>
    </cofactor>
</comment>
<proteinExistence type="predicted"/>
<dbReference type="OrthoDB" id="5378099at2"/>
<dbReference type="PANTHER" id="PTHR11228:SF7">
    <property type="entry name" value="PQQA PEPTIDE CYCLASE"/>
    <property type="match status" value="1"/>
</dbReference>
<accession>A0A517PU89</accession>
<evidence type="ECO:0000313" key="8">
    <source>
        <dbReference type="Proteomes" id="UP000320421"/>
    </source>
</evidence>
<dbReference type="SFLD" id="SFLDG01067">
    <property type="entry name" value="SPASM/twitch_domain_containing"/>
    <property type="match status" value="1"/>
</dbReference>
<keyword evidence="4" id="KW-0408">Iron</keyword>
<sequence>MTTLIQLSQSAPAQTRLESRYHVTVLSNFARGYDKYSRAYSKARIAESRFTDKFHLLERDQLQIGIDKNKRLLEKLKLPDNQLLVLETRVDPQQLHVTEQTGLGHYIQSDSIRLHRVYLIRADLTLQEIAIEEAIARSLSILQRNLPEFSELAPRSVSVLPIAIGCQAKCAFCFSKSSASAEQDKGTLDLAHIEQILRSAKARGAQRAVITGGGEPTLYPRQKLLDLIRLSAAWFPEKVVLITNGYVLTEMSPVERLAYLEELQAAGLTTLAISHHHFDPAVNRQIMNLEIDIAGIAECFQQRPDRFPALALRLICVLQKGGIENGDAIEDYLHWAAALKIREVCFKELYVSSSVESVYYSRPANEWSADHQVPLQVLLDYLQQHDWKQTGELPWGAPIYTGKLGSETLRVAAYTEPSLLWELKHGLCRSWNIMADGRCLTSLEDRRSEIEIP</sequence>
<keyword evidence="3" id="KW-0479">Metal-binding</keyword>
<keyword evidence="5" id="KW-0411">Iron-sulfur</keyword>
<dbReference type="Proteomes" id="UP000320421">
    <property type="component" value="Chromosome"/>
</dbReference>
<dbReference type="SUPFAM" id="SSF102114">
    <property type="entry name" value="Radical SAM enzymes"/>
    <property type="match status" value="1"/>
</dbReference>
<gene>
    <name evidence="7" type="ORF">HG66A1_47410</name>
</gene>
<dbReference type="Gene3D" id="3.20.20.70">
    <property type="entry name" value="Aldolase class I"/>
    <property type="match status" value="1"/>
</dbReference>
<dbReference type="AlphaFoldDB" id="A0A517PU89"/>
<evidence type="ECO:0000256" key="5">
    <source>
        <dbReference type="ARBA" id="ARBA00023014"/>
    </source>
</evidence>
<keyword evidence="8" id="KW-1185">Reference proteome</keyword>
<evidence type="ECO:0000256" key="4">
    <source>
        <dbReference type="ARBA" id="ARBA00023004"/>
    </source>
</evidence>
<dbReference type="GO" id="GO:0003824">
    <property type="term" value="F:catalytic activity"/>
    <property type="evidence" value="ECO:0007669"/>
    <property type="project" value="InterPro"/>
</dbReference>
<keyword evidence="2" id="KW-0949">S-adenosyl-L-methionine</keyword>
<reference evidence="7 8" key="1">
    <citation type="submission" date="2019-02" db="EMBL/GenBank/DDBJ databases">
        <title>Deep-cultivation of Planctomycetes and their phenomic and genomic characterization uncovers novel biology.</title>
        <authorList>
            <person name="Wiegand S."/>
            <person name="Jogler M."/>
            <person name="Boedeker C."/>
            <person name="Pinto D."/>
            <person name="Vollmers J."/>
            <person name="Rivas-Marin E."/>
            <person name="Kohn T."/>
            <person name="Peeters S.H."/>
            <person name="Heuer A."/>
            <person name="Rast P."/>
            <person name="Oberbeckmann S."/>
            <person name="Bunk B."/>
            <person name="Jeske O."/>
            <person name="Meyerdierks A."/>
            <person name="Storesund J.E."/>
            <person name="Kallscheuer N."/>
            <person name="Luecker S."/>
            <person name="Lage O.M."/>
            <person name="Pohl T."/>
            <person name="Merkel B.J."/>
            <person name="Hornburger P."/>
            <person name="Mueller R.-W."/>
            <person name="Bruemmer F."/>
            <person name="Labrenz M."/>
            <person name="Spormann A.M."/>
            <person name="Op den Camp H."/>
            <person name="Overmann J."/>
            <person name="Amann R."/>
            <person name="Jetten M.S.M."/>
            <person name="Mascher T."/>
            <person name="Medema M.H."/>
            <person name="Devos D.P."/>
            <person name="Kaster A.-K."/>
            <person name="Ovreas L."/>
            <person name="Rohde M."/>
            <person name="Galperin M.Y."/>
            <person name="Jogler C."/>
        </authorList>
    </citation>
    <scope>NUCLEOTIDE SEQUENCE [LARGE SCALE GENOMIC DNA]</scope>
    <source>
        <strain evidence="7 8">HG66A1</strain>
    </source>
</reference>
<dbReference type="RefSeq" id="WP_145189580.1">
    <property type="nucleotide sequence ID" value="NZ_CP036266.1"/>
</dbReference>
<dbReference type="Pfam" id="PF04055">
    <property type="entry name" value="Radical_SAM"/>
    <property type="match status" value="1"/>
</dbReference>
<evidence type="ECO:0000256" key="1">
    <source>
        <dbReference type="ARBA" id="ARBA00001966"/>
    </source>
</evidence>
<dbReference type="InterPro" id="IPR050377">
    <property type="entry name" value="Radical_SAM_PqqE_MftC-like"/>
</dbReference>
<dbReference type="GO" id="GO:0046872">
    <property type="term" value="F:metal ion binding"/>
    <property type="evidence" value="ECO:0007669"/>
    <property type="project" value="UniProtKB-KW"/>
</dbReference>
<dbReference type="InterPro" id="IPR013785">
    <property type="entry name" value="Aldolase_TIM"/>
</dbReference>
<protein>
    <submittedName>
        <fullName evidence="7">Molybdenum cofactor biosynthesis protein A</fullName>
    </submittedName>
</protein>
<dbReference type="CDD" id="cd01335">
    <property type="entry name" value="Radical_SAM"/>
    <property type="match status" value="1"/>
</dbReference>
<dbReference type="InterPro" id="IPR007197">
    <property type="entry name" value="rSAM"/>
</dbReference>
<dbReference type="PANTHER" id="PTHR11228">
    <property type="entry name" value="RADICAL SAM DOMAIN PROTEIN"/>
    <property type="match status" value="1"/>
</dbReference>
<name>A0A517PU89_9PLAN</name>
<evidence type="ECO:0000256" key="3">
    <source>
        <dbReference type="ARBA" id="ARBA00022723"/>
    </source>
</evidence>
<organism evidence="7 8">
    <name type="scientific">Gimesia chilikensis</name>
    <dbReference type="NCBI Taxonomy" id="2605989"/>
    <lineage>
        <taxon>Bacteria</taxon>
        <taxon>Pseudomonadati</taxon>
        <taxon>Planctomycetota</taxon>
        <taxon>Planctomycetia</taxon>
        <taxon>Planctomycetales</taxon>
        <taxon>Planctomycetaceae</taxon>
        <taxon>Gimesia</taxon>
    </lineage>
</organism>
<evidence type="ECO:0000259" key="6">
    <source>
        <dbReference type="PROSITE" id="PS51918"/>
    </source>
</evidence>
<feature type="domain" description="Radical SAM core" evidence="6">
    <location>
        <begin position="152"/>
        <end position="389"/>
    </location>
</feature>
<dbReference type="PROSITE" id="PS51918">
    <property type="entry name" value="RADICAL_SAM"/>
    <property type="match status" value="1"/>
</dbReference>
<evidence type="ECO:0000313" key="7">
    <source>
        <dbReference type="EMBL" id="QDT22930.1"/>
    </source>
</evidence>
<evidence type="ECO:0000256" key="2">
    <source>
        <dbReference type="ARBA" id="ARBA00022691"/>
    </source>
</evidence>
<dbReference type="EMBL" id="CP036266">
    <property type="protein sequence ID" value="QDT22930.1"/>
    <property type="molecule type" value="Genomic_DNA"/>
</dbReference>
<dbReference type="SFLD" id="SFLDS00029">
    <property type="entry name" value="Radical_SAM"/>
    <property type="match status" value="1"/>
</dbReference>